<dbReference type="AlphaFoldDB" id="A0AAN9YY21"/>
<dbReference type="PANTHER" id="PTHR11552">
    <property type="entry name" value="GLUCOSE-METHANOL-CHOLINE GMC OXIDOREDUCTASE"/>
    <property type="match status" value="1"/>
</dbReference>
<comment type="cofactor">
    <cofactor evidence="1">
        <name>FAD</name>
        <dbReference type="ChEBI" id="CHEBI:57692"/>
    </cofactor>
</comment>
<dbReference type="InterPro" id="IPR000172">
    <property type="entry name" value="GMC_OxRdtase_N"/>
</dbReference>
<protein>
    <recommendedName>
        <fullName evidence="5">Glucose-methanol-choline oxidoreductase N-terminal domain-containing protein</fullName>
    </recommendedName>
</protein>
<dbReference type="EMBL" id="JAZDUA010000556">
    <property type="protein sequence ID" value="KAK7791155.1"/>
    <property type="molecule type" value="Genomic_DNA"/>
</dbReference>
<evidence type="ECO:0000259" key="5">
    <source>
        <dbReference type="PROSITE" id="PS00624"/>
    </source>
</evidence>
<evidence type="ECO:0000256" key="1">
    <source>
        <dbReference type="ARBA" id="ARBA00001974"/>
    </source>
</evidence>
<evidence type="ECO:0000313" key="6">
    <source>
        <dbReference type="EMBL" id="KAK7791155.1"/>
    </source>
</evidence>
<dbReference type="Gene3D" id="3.50.50.60">
    <property type="entry name" value="FAD/NAD(P)-binding domain"/>
    <property type="match status" value="1"/>
</dbReference>
<name>A0AAN9YY21_9ORTH</name>
<keyword evidence="4" id="KW-0274">FAD</keyword>
<dbReference type="InterPro" id="IPR012132">
    <property type="entry name" value="GMC_OxRdtase"/>
</dbReference>
<dbReference type="InterPro" id="IPR036188">
    <property type="entry name" value="FAD/NAD-bd_sf"/>
</dbReference>
<dbReference type="Proteomes" id="UP001378592">
    <property type="component" value="Unassembled WGS sequence"/>
</dbReference>
<gene>
    <name evidence="6" type="ORF">R5R35_013323</name>
</gene>
<comment type="similarity">
    <text evidence="2">Belongs to the GMC oxidoreductase family.</text>
</comment>
<dbReference type="Pfam" id="PF00732">
    <property type="entry name" value="GMC_oxred_N"/>
    <property type="match status" value="1"/>
</dbReference>
<accession>A0AAN9YY21</accession>
<dbReference type="GO" id="GO:0016614">
    <property type="term" value="F:oxidoreductase activity, acting on CH-OH group of donors"/>
    <property type="evidence" value="ECO:0007669"/>
    <property type="project" value="InterPro"/>
</dbReference>
<evidence type="ECO:0000256" key="4">
    <source>
        <dbReference type="ARBA" id="ARBA00022827"/>
    </source>
</evidence>
<evidence type="ECO:0000256" key="3">
    <source>
        <dbReference type="ARBA" id="ARBA00022630"/>
    </source>
</evidence>
<reference evidence="6 7" key="1">
    <citation type="submission" date="2024-03" db="EMBL/GenBank/DDBJ databases">
        <title>The genome assembly and annotation of the cricket Gryllus longicercus Weissman &amp; Gray.</title>
        <authorList>
            <person name="Szrajer S."/>
            <person name="Gray D."/>
            <person name="Ylla G."/>
        </authorList>
    </citation>
    <scope>NUCLEOTIDE SEQUENCE [LARGE SCALE GENOMIC DNA]</scope>
    <source>
        <strain evidence="6">DAG 2021-001</strain>
        <tissue evidence="6">Whole body minus gut</tissue>
    </source>
</reference>
<dbReference type="Gene3D" id="3.30.560.10">
    <property type="entry name" value="Glucose Oxidase, domain 3"/>
    <property type="match status" value="1"/>
</dbReference>
<dbReference type="SUPFAM" id="SSF51905">
    <property type="entry name" value="FAD/NAD(P)-binding domain"/>
    <property type="match status" value="1"/>
</dbReference>
<organism evidence="6 7">
    <name type="scientific">Gryllus longicercus</name>
    <dbReference type="NCBI Taxonomy" id="2509291"/>
    <lineage>
        <taxon>Eukaryota</taxon>
        <taxon>Metazoa</taxon>
        <taxon>Ecdysozoa</taxon>
        <taxon>Arthropoda</taxon>
        <taxon>Hexapoda</taxon>
        <taxon>Insecta</taxon>
        <taxon>Pterygota</taxon>
        <taxon>Neoptera</taxon>
        <taxon>Polyneoptera</taxon>
        <taxon>Orthoptera</taxon>
        <taxon>Ensifera</taxon>
        <taxon>Gryllidea</taxon>
        <taxon>Grylloidea</taxon>
        <taxon>Gryllidae</taxon>
        <taxon>Gryllinae</taxon>
        <taxon>Gryllus</taxon>
    </lineage>
</organism>
<dbReference type="SUPFAM" id="SSF54373">
    <property type="entry name" value="FAD-linked reductases, C-terminal domain"/>
    <property type="match status" value="1"/>
</dbReference>
<dbReference type="Pfam" id="PF05199">
    <property type="entry name" value="GMC_oxred_C"/>
    <property type="match status" value="1"/>
</dbReference>
<keyword evidence="3" id="KW-0285">Flavoprotein</keyword>
<dbReference type="PROSITE" id="PS00624">
    <property type="entry name" value="GMC_OXRED_2"/>
    <property type="match status" value="1"/>
</dbReference>
<evidence type="ECO:0000313" key="7">
    <source>
        <dbReference type="Proteomes" id="UP001378592"/>
    </source>
</evidence>
<dbReference type="InterPro" id="IPR007867">
    <property type="entry name" value="GMC_OxRtase_C"/>
</dbReference>
<keyword evidence="7" id="KW-1185">Reference proteome</keyword>
<comment type="caution">
    <text evidence="6">The sequence shown here is derived from an EMBL/GenBank/DDBJ whole genome shotgun (WGS) entry which is preliminary data.</text>
</comment>
<feature type="domain" description="Glucose-methanol-choline oxidoreductase N-terminal" evidence="5">
    <location>
        <begin position="72"/>
        <end position="86"/>
    </location>
</feature>
<dbReference type="GO" id="GO:0050660">
    <property type="term" value="F:flavin adenine dinucleotide binding"/>
    <property type="evidence" value="ECO:0007669"/>
    <property type="project" value="InterPro"/>
</dbReference>
<dbReference type="PANTHER" id="PTHR11552:SF147">
    <property type="entry name" value="CHOLINE DEHYDROGENASE, MITOCHONDRIAL"/>
    <property type="match status" value="1"/>
</dbReference>
<evidence type="ECO:0000256" key="2">
    <source>
        <dbReference type="ARBA" id="ARBA00010790"/>
    </source>
</evidence>
<proteinExistence type="inferred from homology"/>
<sequence>METQVHLHRGQRWNVDYAYITKNNKNAVKLFCNAHVGKVLFQNDFEAVGVEGVHFGKKFSVLAKRAVILSAGTIGSPMILMRSGIGPKTHLSNLKIPVLQNLPVGKNLQDHVTTGLDLIQLNQSLSIDFKNIASVSSFIQYMYQGKGPWSTTGCEAFGVIHSDLVDQRKELPDLQIMALPMGLTSDYGAHMRKAMGVKEEVWKEYFSPLRGSQVASIMPVLLHPKSRGEVKLKSQSIDDDPIIDPNYLAHEDDIKTLYEGIKIVKNLIKTEALQKLGAHLYEKKIPGCEDEKFDSPNYWLCYIKHLTLTSYHPVGTCKMGPQTDRTSVVDSNLRVHGTNKLFVVDASVMPSLPSGNVNAAVMMVAEKGADLVKEFWHQTVKKCNLWTFFQNIAMTNN</sequence>